<dbReference type="Pfam" id="PF10988">
    <property type="entry name" value="DUF2807"/>
    <property type="match status" value="1"/>
</dbReference>
<evidence type="ECO:0000259" key="2">
    <source>
        <dbReference type="Pfam" id="PF10988"/>
    </source>
</evidence>
<dbReference type="Proteomes" id="UP000778797">
    <property type="component" value="Unassembled WGS sequence"/>
</dbReference>
<dbReference type="RefSeq" id="WP_227477461.1">
    <property type="nucleotide sequence ID" value="NZ_JAFMPT010000013.1"/>
</dbReference>
<proteinExistence type="predicted"/>
<evidence type="ECO:0000256" key="1">
    <source>
        <dbReference type="SAM" id="MobiDB-lite"/>
    </source>
</evidence>
<name>A0ABS8EP37_9FLAO</name>
<reference evidence="3" key="2">
    <citation type="submission" date="2021-10" db="EMBL/GenBank/DDBJ databases">
        <title>Genome of Winogradskyella sp. E313.</title>
        <authorList>
            <person name="Zhou Y."/>
        </authorList>
    </citation>
    <scope>NUCLEOTIDE SEQUENCE</scope>
    <source>
        <strain evidence="3">E313</strain>
    </source>
</reference>
<dbReference type="Gene3D" id="2.160.20.120">
    <property type="match status" value="1"/>
</dbReference>
<dbReference type="EMBL" id="JAFMPT010000013">
    <property type="protein sequence ID" value="MCC1484968.1"/>
    <property type="molecule type" value="Genomic_DNA"/>
</dbReference>
<gene>
    <name evidence="3" type="ORF">J1C55_10230</name>
</gene>
<organism evidence="3 4">
    <name type="scientific">Winogradskyella immobilis</name>
    <dbReference type="NCBI Taxonomy" id="2816852"/>
    <lineage>
        <taxon>Bacteria</taxon>
        <taxon>Pseudomonadati</taxon>
        <taxon>Bacteroidota</taxon>
        <taxon>Flavobacteriia</taxon>
        <taxon>Flavobacteriales</taxon>
        <taxon>Flavobacteriaceae</taxon>
        <taxon>Winogradskyella</taxon>
    </lineage>
</organism>
<sequence>MSTIARLITASIISLLMTSCVFDLNIGEGVTGNRNVTKENRYIDKDFNAVKISRGIEVYITQDNTINLSVEADENLHEIITTEVENNVLRISTTANIKSSASKKVMLSVKDLSSIKASSGAYVSSSSTFKTSELNLYSSSGSHIDIDVKTEELFCDSSSGSGIKLSGDTNRLEAEASSGSYIKASNLDTQVSRVNASSGSNISVNTSKELTAKASSGGNIKYSGNPEIVNKKNGVSGSIRKQ</sequence>
<protein>
    <submittedName>
        <fullName evidence="3">DUF2807 domain-containing protein</fullName>
    </submittedName>
</protein>
<comment type="caution">
    <text evidence="3">The sequence shown here is derived from an EMBL/GenBank/DDBJ whole genome shotgun (WGS) entry which is preliminary data.</text>
</comment>
<dbReference type="InterPro" id="IPR021255">
    <property type="entry name" value="DUF2807"/>
</dbReference>
<feature type="region of interest" description="Disordered" evidence="1">
    <location>
        <begin position="215"/>
        <end position="242"/>
    </location>
</feature>
<keyword evidence="4" id="KW-1185">Reference proteome</keyword>
<evidence type="ECO:0000313" key="3">
    <source>
        <dbReference type="EMBL" id="MCC1484968.1"/>
    </source>
</evidence>
<accession>A0ABS8EP37</accession>
<reference evidence="3" key="1">
    <citation type="submission" date="2021-03" db="EMBL/GenBank/DDBJ databases">
        <authorList>
            <person name="Ping X."/>
        </authorList>
    </citation>
    <scope>NUCLEOTIDE SEQUENCE</scope>
    <source>
        <strain evidence="3">E313</strain>
    </source>
</reference>
<dbReference type="PROSITE" id="PS51257">
    <property type="entry name" value="PROKAR_LIPOPROTEIN"/>
    <property type="match status" value="1"/>
</dbReference>
<feature type="domain" description="Putative auto-transporter adhesin head GIN" evidence="2">
    <location>
        <begin position="46"/>
        <end position="226"/>
    </location>
</feature>
<evidence type="ECO:0000313" key="4">
    <source>
        <dbReference type="Proteomes" id="UP000778797"/>
    </source>
</evidence>